<evidence type="ECO:0000256" key="1">
    <source>
        <dbReference type="SAM" id="Coils"/>
    </source>
</evidence>
<keyword evidence="1" id="KW-0175">Coiled coil</keyword>
<feature type="coiled-coil region" evidence="1">
    <location>
        <begin position="122"/>
        <end position="149"/>
    </location>
</feature>
<accession>A0A160DGX8</accession>
<dbReference type="Proteomes" id="UP000229511">
    <property type="component" value="Genome"/>
</dbReference>
<evidence type="ECO:0000313" key="3">
    <source>
        <dbReference type="Proteomes" id="UP000229511"/>
    </source>
</evidence>
<dbReference type="InterPro" id="IPR036390">
    <property type="entry name" value="WH_DNA-bd_sf"/>
</dbReference>
<evidence type="ECO:0000313" key="2">
    <source>
        <dbReference type="EMBL" id="ANA87299.1"/>
    </source>
</evidence>
<dbReference type="SUPFAM" id="SSF46785">
    <property type="entry name" value="Winged helix' DNA-binding domain"/>
    <property type="match status" value="1"/>
</dbReference>
<gene>
    <name evidence="2" type="primary">65</name>
    <name evidence="2" type="ORF">PBI_PATRICKSTAR_65</name>
</gene>
<dbReference type="EMBL" id="KU998252">
    <property type="protein sequence ID" value="ANA87299.1"/>
    <property type="molecule type" value="Genomic_DNA"/>
</dbReference>
<proteinExistence type="predicted"/>
<reference evidence="2 3" key="1">
    <citation type="submission" date="2016-03" db="EMBL/GenBank/DDBJ databases">
        <authorList>
            <person name="Rimple P."/>
            <person name="Montgomery M.T."/>
            <person name="Guerrero C.A."/>
            <person name="Mavrich T.N."/>
            <person name="Pope W.H."/>
            <person name="Garlena R.A."/>
            <person name="Russell D.A."/>
            <person name="Jacobs-Sera D."/>
            <person name="Hendrix R.W."/>
            <person name="Hatfull G.F."/>
        </authorList>
    </citation>
    <scope>NUCLEOTIDE SEQUENCE [LARGE SCALE GENOMIC DNA]</scope>
</reference>
<sequence length="165" mass="19232">MSLIQKTDQYGRPDYTEVWDWNVPEIPTFPETADGRRRKGELEILVDYIIKEWLVGESDDEMFSPLMSIADCTAEHIARRAEQLDGRSTSSDAVWRCLKKMQAIGYVDISEDKPHRFICLTADGLKKGLRQLNEEDKRLKKRAKREDDVRAFNKAAVKNKIKRMR</sequence>
<name>A0A160DGX8_9CAUD</name>
<protein>
    <submittedName>
        <fullName evidence="2">Helix-turn-helix DNA binding protein</fullName>
    </submittedName>
</protein>
<organism evidence="2 3">
    <name type="scientific">Gordonia phage PatrickStar</name>
    <dbReference type="NCBI Taxonomy" id="1838076"/>
    <lineage>
        <taxon>Viruses</taxon>
        <taxon>Duplodnaviria</taxon>
        <taxon>Heunggongvirae</taxon>
        <taxon>Uroviricota</taxon>
        <taxon>Caudoviricetes</taxon>
        <taxon>Orchidvirus</taxon>
        <taxon>Orchidvirus orchid</taxon>
    </lineage>
</organism>